<evidence type="ECO:0000313" key="1">
    <source>
        <dbReference type="EMBL" id="MBK5898551.1"/>
    </source>
</evidence>
<protein>
    <recommendedName>
        <fullName evidence="3">DNA topoisomerase type IA zn finger domain-containing protein</fullName>
    </recommendedName>
</protein>
<proteinExistence type="predicted"/>
<accession>A0ABS1J319</accession>
<reference evidence="1 2" key="1">
    <citation type="submission" date="2021-01" db="EMBL/GenBank/DDBJ databases">
        <title>Isolation and description of Catonella massiliensis sp. nov., a novel Catonella species, isolated from a stable periodontitis subject.</title>
        <authorList>
            <person name="Antezack A."/>
            <person name="Boxberger M."/>
            <person name="La Scola B."/>
            <person name="Monnet-Corti V."/>
        </authorList>
    </citation>
    <scope>NUCLEOTIDE SEQUENCE [LARGE SCALE GENOMIC DNA]</scope>
    <source>
        <strain evidence="1 2">Marseille-Q4567</strain>
    </source>
</reference>
<name>A0ABS1J319_9FIRM</name>
<sequence length="312" mass="36877">MDYDAGDLKIEGNNYFVQYTKNFKAYDKITDNDKNKCFDFAYDMSYGNIGKQRNSRSGGSVHRTKGQIFINTFQGKMAEFALYRFLENKNIQVNAPDLRKHKLGIWDSFDFECQGKIISVKSTKKYGNLLLLETKDWNNNGEYIPNLGNGNSKYDYTVLVRFNPDGEMIMRDSGLLLQREDDIQSEIKRLLIETICNKDWEYDFPGFIYYSELVKMVRQKRIIPKGAKLNKNAKMDAENYYFQVGKMHSIIEMYTRDIKQETDDRFRFKRKCPMCGETLTLRQGYSWFWGCEGYKRGCRYNEQLEKYKANKI</sequence>
<comment type="caution">
    <text evidence="1">The sequence shown here is derived from an EMBL/GenBank/DDBJ whole genome shotgun (WGS) entry which is preliminary data.</text>
</comment>
<dbReference type="Proteomes" id="UP000604730">
    <property type="component" value="Unassembled WGS sequence"/>
</dbReference>
<dbReference type="RefSeq" id="WP_208429963.1">
    <property type="nucleotide sequence ID" value="NZ_JAEPRJ010000001.1"/>
</dbReference>
<evidence type="ECO:0000313" key="2">
    <source>
        <dbReference type="Proteomes" id="UP000604730"/>
    </source>
</evidence>
<keyword evidence="2" id="KW-1185">Reference proteome</keyword>
<evidence type="ECO:0008006" key="3">
    <source>
        <dbReference type="Google" id="ProtNLM"/>
    </source>
</evidence>
<gene>
    <name evidence="1" type="ORF">JJN12_12285</name>
</gene>
<organism evidence="1 2">
    <name type="scientific">Catonella massiliensis</name>
    <dbReference type="NCBI Taxonomy" id="2799636"/>
    <lineage>
        <taxon>Bacteria</taxon>
        <taxon>Bacillati</taxon>
        <taxon>Bacillota</taxon>
        <taxon>Clostridia</taxon>
        <taxon>Lachnospirales</taxon>
        <taxon>Lachnospiraceae</taxon>
        <taxon>Catonella</taxon>
    </lineage>
</organism>
<dbReference type="EMBL" id="JAEPRJ010000001">
    <property type="protein sequence ID" value="MBK5898551.1"/>
    <property type="molecule type" value="Genomic_DNA"/>
</dbReference>